<protein>
    <submittedName>
        <fullName evidence="1">Uncharacterized protein</fullName>
    </submittedName>
</protein>
<dbReference type="EMBL" id="CM047905">
    <property type="protein sequence ID" value="KAJ0089041.1"/>
    <property type="molecule type" value="Genomic_DNA"/>
</dbReference>
<evidence type="ECO:0000313" key="2">
    <source>
        <dbReference type="Proteomes" id="UP001164250"/>
    </source>
</evidence>
<dbReference type="Proteomes" id="UP001164250">
    <property type="component" value="Chromosome 9"/>
</dbReference>
<reference evidence="2" key="1">
    <citation type="journal article" date="2023" name="G3 (Bethesda)">
        <title>Genome assembly and association tests identify interacting loci associated with vigor, precocity, and sex in interspecific pistachio rootstocks.</title>
        <authorList>
            <person name="Palmer W."/>
            <person name="Jacygrad E."/>
            <person name="Sagayaradj S."/>
            <person name="Cavanaugh K."/>
            <person name="Han R."/>
            <person name="Bertier L."/>
            <person name="Beede B."/>
            <person name="Kafkas S."/>
            <person name="Golino D."/>
            <person name="Preece J."/>
            <person name="Michelmore R."/>
        </authorList>
    </citation>
    <scope>NUCLEOTIDE SEQUENCE [LARGE SCALE GENOMIC DNA]</scope>
</reference>
<name>A0ACC1AQW1_9ROSI</name>
<comment type="caution">
    <text evidence="1">The sequence shown here is derived from an EMBL/GenBank/DDBJ whole genome shotgun (WGS) entry which is preliminary data.</text>
</comment>
<sequence length="91" mass="10118">MIEDSPHTGIEDVEGVQPELEPHEALPKISFHAIVGIEHPQTIRVLGKLKNKHVTVLIDGGSTHNFIDRAIVSKFELLVIQDTKFQVMVAN</sequence>
<accession>A0ACC1AQW1</accession>
<proteinExistence type="predicted"/>
<evidence type="ECO:0000313" key="1">
    <source>
        <dbReference type="EMBL" id="KAJ0089041.1"/>
    </source>
</evidence>
<keyword evidence="2" id="KW-1185">Reference proteome</keyword>
<gene>
    <name evidence="1" type="ORF">Patl1_33287</name>
</gene>
<organism evidence="1 2">
    <name type="scientific">Pistacia atlantica</name>
    <dbReference type="NCBI Taxonomy" id="434234"/>
    <lineage>
        <taxon>Eukaryota</taxon>
        <taxon>Viridiplantae</taxon>
        <taxon>Streptophyta</taxon>
        <taxon>Embryophyta</taxon>
        <taxon>Tracheophyta</taxon>
        <taxon>Spermatophyta</taxon>
        <taxon>Magnoliopsida</taxon>
        <taxon>eudicotyledons</taxon>
        <taxon>Gunneridae</taxon>
        <taxon>Pentapetalae</taxon>
        <taxon>rosids</taxon>
        <taxon>malvids</taxon>
        <taxon>Sapindales</taxon>
        <taxon>Anacardiaceae</taxon>
        <taxon>Pistacia</taxon>
    </lineage>
</organism>